<evidence type="ECO:0000313" key="1">
    <source>
        <dbReference type="EMBL" id="KAF3562455.1"/>
    </source>
</evidence>
<name>A0ABQ7CTV7_BRACR</name>
<dbReference type="Proteomes" id="UP000266723">
    <property type="component" value="Unassembled WGS sequence"/>
</dbReference>
<reference evidence="1 2" key="1">
    <citation type="journal article" date="2020" name="BMC Genomics">
        <title>Intraspecific diversification of the crop wild relative Brassica cretica Lam. using demographic model selection.</title>
        <authorList>
            <person name="Kioukis A."/>
            <person name="Michalopoulou V.A."/>
            <person name="Briers L."/>
            <person name="Pirintsos S."/>
            <person name="Studholme D.J."/>
            <person name="Pavlidis P."/>
            <person name="Sarris P.F."/>
        </authorList>
    </citation>
    <scope>NUCLEOTIDE SEQUENCE [LARGE SCALE GENOMIC DNA]</scope>
    <source>
        <strain evidence="2">cv. PFS-1207/04</strain>
    </source>
</reference>
<evidence type="ECO:0000313" key="2">
    <source>
        <dbReference type="Proteomes" id="UP000266723"/>
    </source>
</evidence>
<comment type="caution">
    <text evidence="1">The sequence shown here is derived from an EMBL/GenBank/DDBJ whole genome shotgun (WGS) entry which is preliminary data.</text>
</comment>
<sequence length="220" mass="24354">METESFQGVTVCHRVFCPDVCGNRRVAKTHNCTVTGTQGVHNCGFSIVMKAWMGTSESLPSHEGLGNLKGKLCKGSSVGSGRTGESERKIVQGIKCRIRDWLGSRSDPRKQLIRRINSKWGRLVASPSRSLSWISPRSSLSLSDKAGRIQTRQFDLSLETTKENGGNGYWRLPERYKAVGSLGYLYLTGNSYGTAGSYVITVWEQLWNGKKVISERMESG</sequence>
<protein>
    <submittedName>
        <fullName evidence="1">Uncharacterized protein</fullName>
    </submittedName>
</protein>
<accession>A0ABQ7CTV7</accession>
<dbReference type="EMBL" id="QGKV02000759">
    <property type="protein sequence ID" value="KAF3562455.1"/>
    <property type="molecule type" value="Genomic_DNA"/>
</dbReference>
<proteinExistence type="predicted"/>
<organism evidence="1 2">
    <name type="scientific">Brassica cretica</name>
    <name type="common">Mustard</name>
    <dbReference type="NCBI Taxonomy" id="69181"/>
    <lineage>
        <taxon>Eukaryota</taxon>
        <taxon>Viridiplantae</taxon>
        <taxon>Streptophyta</taxon>
        <taxon>Embryophyta</taxon>
        <taxon>Tracheophyta</taxon>
        <taxon>Spermatophyta</taxon>
        <taxon>Magnoliopsida</taxon>
        <taxon>eudicotyledons</taxon>
        <taxon>Gunneridae</taxon>
        <taxon>Pentapetalae</taxon>
        <taxon>rosids</taxon>
        <taxon>malvids</taxon>
        <taxon>Brassicales</taxon>
        <taxon>Brassicaceae</taxon>
        <taxon>Brassiceae</taxon>
        <taxon>Brassica</taxon>
    </lineage>
</organism>
<gene>
    <name evidence="1" type="ORF">DY000_02014072</name>
</gene>
<keyword evidence="2" id="KW-1185">Reference proteome</keyword>